<dbReference type="Pfam" id="PF01926">
    <property type="entry name" value="MMR_HSR1"/>
    <property type="match status" value="1"/>
</dbReference>
<dbReference type="PANTHER" id="PTHR42714">
    <property type="entry name" value="TRNA MODIFICATION GTPASE GTPBP3"/>
    <property type="match status" value="1"/>
</dbReference>
<feature type="domain" description="Hydrogen maturase F tetramerization" evidence="4">
    <location>
        <begin position="337"/>
        <end position="454"/>
    </location>
</feature>
<evidence type="ECO:0000259" key="3">
    <source>
        <dbReference type="Pfam" id="PF18128"/>
    </source>
</evidence>
<keyword evidence="6" id="KW-1185">Reference proteome</keyword>
<dbReference type="InterPro" id="IPR027417">
    <property type="entry name" value="P-loop_NTPase"/>
</dbReference>
<sequence length="465" mass="50608">MSSVPRIVITGLCNAGKSSVFNLLLQSEVTIVHSQKGTTTDPVTRRWELPGFGPVALTDTAGLNDTGGLGLSRHRTALDRLAAADLVLMISPGNQPPQPRETEILRHITALGKPWMAVLTHAARPVHPKKLALLESGSWPFEPPGAHGPNSTGLSGPWPADPQNPAGDLPPAVSVQPRTPHRVPEEVPRSSSAPFGCQSVIQVDNPTGQGYHQAVQALQRFFSQGDSNASSPLEGLLEPGDTIILVTPQDSGAPAGRLIKPQAETLRDALDRDCMVLTLGVSRVSQAYRRLIQSGAGPRLVITDSQAFDLVRDQLPDDQPLTSFSLIYARIRGDLPEFYKGISRLESLKDGDRVLILENCKHHRQNDDIATRQIPALLRHYTRADLEFSFSRHLHGDANPRDYALAVHCGGCMAHRQEILRRQRLFARCGVGMTNFGMVLAHCRGGILDRAMAPLLPCSSPERRL</sequence>
<evidence type="ECO:0000259" key="2">
    <source>
        <dbReference type="Pfam" id="PF01926"/>
    </source>
</evidence>
<dbReference type="Gene3D" id="3.40.50.11420">
    <property type="match status" value="1"/>
</dbReference>
<name>A0A098QXN1_9SPIO</name>
<dbReference type="eggNOG" id="COG0486">
    <property type="taxonomic scope" value="Bacteria"/>
</dbReference>
<dbReference type="GO" id="GO:0005525">
    <property type="term" value="F:GTP binding"/>
    <property type="evidence" value="ECO:0007669"/>
    <property type="project" value="InterPro"/>
</dbReference>
<dbReference type="GO" id="GO:0030488">
    <property type="term" value="P:tRNA methylation"/>
    <property type="evidence" value="ECO:0007669"/>
    <property type="project" value="TreeGrafter"/>
</dbReference>
<reference evidence="5 6" key="1">
    <citation type="submission" date="2014-05" db="EMBL/GenBank/DDBJ databases">
        <title>De novo Genome Sequence of Spirocheata sp.</title>
        <authorList>
            <person name="Shivani Y."/>
            <person name="Subhash Y."/>
            <person name="Tushar L."/>
            <person name="Sasikala C."/>
            <person name="Ramana C.V."/>
        </authorList>
    </citation>
    <scope>NUCLEOTIDE SEQUENCE [LARGE SCALE GENOMIC DNA]</scope>
    <source>
        <strain evidence="5 6">JC230</strain>
    </source>
</reference>
<dbReference type="Pfam" id="PF18133">
    <property type="entry name" value="HydF_tetramer"/>
    <property type="match status" value="1"/>
</dbReference>
<evidence type="ECO:0000313" key="6">
    <source>
        <dbReference type="Proteomes" id="UP000029692"/>
    </source>
</evidence>
<dbReference type="InterPro" id="IPR006073">
    <property type="entry name" value="GTP-bd"/>
</dbReference>
<dbReference type="STRING" id="1480694.DC28_07225"/>
<proteinExistence type="predicted"/>
<dbReference type="InterPro" id="IPR040644">
    <property type="entry name" value="HydF_tetramer"/>
</dbReference>
<dbReference type="Gene3D" id="3.40.50.300">
    <property type="entry name" value="P-loop containing nucleotide triphosphate hydrolases"/>
    <property type="match status" value="1"/>
</dbReference>
<dbReference type="InterPro" id="IPR041606">
    <property type="entry name" value="HydF_dimer"/>
</dbReference>
<feature type="region of interest" description="Disordered" evidence="1">
    <location>
        <begin position="142"/>
        <end position="193"/>
    </location>
</feature>
<dbReference type="Gene3D" id="3.40.50.11410">
    <property type="match status" value="1"/>
</dbReference>
<evidence type="ECO:0000259" key="4">
    <source>
        <dbReference type="Pfam" id="PF18133"/>
    </source>
</evidence>
<dbReference type="Proteomes" id="UP000029692">
    <property type="component" value="Unassembled WGS sequence"/>
</dbReference>
<dbReference type="Pfam" id="PF18128">
    <property type="entry name" value="HydF_dimer"/>
    <property type="match status" value="1"/>
</dbReference>
<organism evidence="5 6">
    <name type="scientific">Spirochaeta lutea</name>
    <dbReference type="NCBI Taxonomy" id="1480694"/>
    <lineage>
        <taxon>Bacteria</taxon>
        <taxon>Pseudomonadati</taxon>
        <taxon>Spirochaetota</taxon>
        <taxon>Spirochaetia</taxon>
        <taxon>Spirochaetales</taxon>
        <taxon>Spirochaetaceae</taxon>
        <taxon>Spirochaeta</taxon>
    </lineage>
</organism>
<feature type="domain" description="Hydrogen maturase F dimerization" evidence="3">
    <location>
        <begin position="233"/>
        <end position="333"/>
    </location>
</feature>
<dbReference type="GO" id="GO:0002098">
    <property type="term" value="P:tRNA wobble uridine modification"/>
    <property type="evidence" value="ECO:0007669"/>
    <property type="project" value="TreeGrafter"/>
</dbReference>
<dbReference type="GO" id="GO:0005737">
    <property type="term" value="C:cytoplasm"/>
    <property type="evidence" value="ECO:0007669"/>
    <property type="project" value="TreeGrafter"/>
</dbReference>
<dbReference type="AlphaFoldDB" id="A0A098QXN1"/>
<feature type="domain" description="G" evidence="2">
    <location>
        <begin position="6"/>
        <end position="120"/>
    </location>
</feature>
<dbReference type="SUPFAM" id="SSF52540">
    <property type="entry name" value="P-loop containing nucleoside triphosphate hydrolases"/>
    <property type="match status" value="1"/>
</dbReference>
<comment type="caution">
    <text evidence="5">The sequence shown here is derived from an EMBL/GenBank/DDBJ whole genome shotgun (WGS) entry which is preliminary data.</text>
</comment>
<evidence type="ECO:0000256" key="1">
    <source>
        <dbReference type="SAM" id="MobiDB-lite"/>
    </source>
</evidence>
<accession>A0A098QXN1</accession>
<dbReference type="EMBL" id="JNUP01000052">
    <property type="protein sequence ID" value="KGE72439.1"/>
    <property type="molecule type" value="Genomic_DNA"/>
</dbReference>
<dbReference type="PANTHER" id="PTHR42714:SF6">
    <property type="entry name" value="TRANSLATION INITIATION FACTOR IF-2"/>
    <property type="match status" value="1"/>
</dbReference>
<evidence type="ECO:0000313" key="5">
    <source>
        <dbReference type="EMBL" id="KGE72439.1"/>
    </source>
</evidence>
<protein>
    <recommendedName>
        <fullName evidence="7">G domain-containing protein</fullName>
    </recommendedName>
</protein>
<evidence type="ECO:0008006" key="7">
    <source>
        <dbReference type="Google" id="ProtNLM"/>
    </source>
</evidence>
<gene>
    <name evidence="5" type="ORF">DC28_07225</name>
</gene>